<dbReference type="AlphaFoldDB" id="A0A395J733"/>
<accession>A0A395J733</accession>
<dbReference type="Gene3D" id="3.20.20.190">
    <property type="entry name" value="Phosphatidylinositol (PI) phosphodiesterase"/>
    <property type="match status" value="1"/>
</dbReference>
<gene>
    <name evidence="1" type="ORF">DID88_008853</name>
</gene>
<keyword evidence="2" id="KW-1185">Reference proteome</keyword>
<dbReference type="Proteomes" id="UP000249056">
    <property type="component" value="Unassembled WGS sequence"/>
</dbReference>
<evidence type="ECO:0000313" key="1">
    <source>
        <dbReference type="EMBL" id="RAL68141.1"/>
    </source>
</evidence>
<dbReference type="EMBL" id="QKRW01000002">
    <property type="protein sequence ID" value="RAL68141.1"/>
    <property type="molecule type" value="Genomic_DNA"/>
</dbReference>
<protein>
    <submittedName>
        <fullName evidence="1">Uncharacterized protein</fullName>
    </submittedName>
</protein>
<reference evidence="1 2" key="1">
    <citation type="submission" date="2018-06" db="EMBL/GenBank/DDBJ databases">
        <title>Genome Sequence of the Brown Rot Fungal Pathogen Monilinia fructigena.</title>
        <authorList>
            <person name="Landi L."/>
            <person name="De Miccolis Angelini R.M."/>
            <person name="Pollastro S."/>
            <person name="Abate D."/>
            <person name="Faretra F."/>
            <person name="Romanazzi G."/>
        </authorList>
    </citation>
    <scope>NUCLEOTIDE SEQUENCE [LARGE SCALE GENOMIC DNA]</scope>
    <source>
        <strain evidence="1 2">Mfrg269</strain>
    </source>
</reference>
<dbReference type="GO" id="GO:0006629">
    <property type="term" value="P:lipid metabolic process"/>
    <property type="evidence" value="ECO:0007669"/>
    <property type="project" value="InterPro"/>
</dbReference>
<organism evidence="1 2">
    <name type="scientific">Monilinia fructigena</name>
    <dbReference type="NCBI Taxonomy" id="38457"/>
    <lineage>
        <taxon>Eukaryota</taxon>
        <taxon>Fungi</taxon>
        <taxon>Dikarya</taxon>
        <taxon>Ascomycota</taxon>
        <taxon>Pezizomycotina</taxon>
        <taxon>Leotiomycetes</taxon>
        <taxon>Helotiales</taxon>
        <taxon>Sclerotiniaceae</taxon>
        <taxon>Monilinia</taxon>
    </lineage>
</organism>
<dbReference type="GO" id="GO:0008081">
    <property type="term" value="F:phosphoric diester hydrolase activity"/>
    <property type="evidence" value="ECO:0007669"/>
    <property type="project" value="InterPro"/>
</dbReference>
<sequence>MSEYKDGMWHPQEAIAGQTSFDPPQLAVLNGRVNCIFNSNDESRELLWYSRPLLDYSLSSWMAEIADDTLLSDMTIPGTHDSCAESNIPSYAPNTFP</sequence>
<proteinExistence type="predicted"/>
<evidence type="ECO:0000313" key="2">
    <source>
        <dbReference type="Proteomes" id="UP000249056"/>
    </source>
</evidence>
<dbReference type="OrthoDB" id="1046782at2759"/>
<dbReference type="InterPro" id="IPR017946">
    <property type="entry name" value="PLC-like_Pdiesterase_TIM-brl"/>
</dbReference>
<name>A0A395J733_9HELO</name>
<comment type="caution">
    <text evidence="1">The sequence shown here is derived from an EMBL/GenBank/DDBJ whole genome shotgun (WGS) entry which is preliminary data.</text>
</comment>
<dbReference type="SUPFAM" id="SSF51695">
    <property type="entry name" value="PLC-like phosphodiesterases"/>
    <property type="match status" value="1"/>
</dbReference>